<organism evidence="5 6">
    <name type="scientific">Mycena rosella</name>
    <name type="common">Pink bonnet</name>
    <name type="synonym">Agaricus rosellus</name>
    <dbReference type="NCBI Taxonomy" id="1033263"/>
    <lineage>
        <taxon>Eukaryota</taxon>
        <taxon>Fungi</taxon>
        <taxon>Dikarya</taxon>
        <taxon>Basidiomycota</taxon>
        <taxon>Agaricomycotina</taxon>
        <taxon>Agaricomycetes</taxon>
        <taxon>Agaricomycetidae</taxon>
        <taxon>Agaricales</taxon>
        <taxon>Marasmiineae</taxon>
        <taxon>Mycenaceae</taxon>
        <taxon>Mycena</taxon>
    </lineage>
</organism>
<dbReference type="Proteomes" id="UP001221757">
    <property type="component" value="Unassembled WGS sequence"/>
</dbReference>
<evidence type="ECO:0000256" key="2">
    <source>
        <dbReference type="PROSITE-ProRule" id="PRU00047"/>
    </source>
</evidence>
<dbReference type="EMBL" id="JARKIE010000147">
    <property type="protein sequence ID" value="KAJ7675525.1"/>
    <property type="molecule type" value="Genomic_DNA"/>
</dbReference>
<dbReference type="AlphaFoldDB" id="A0AAD7D404"/>
<evidence type="ECO:0000256" key="3">
    <source>
        <dbReference type="SAM" id="MobiDB-lite"/>
    </source>
</evidence>
<keyword evidence="6" id="KW-1185">Reference proteome</keyword>
<reference evidence="5" key="1">
    <citation type="submission" date="2023-03" db="EMBL/GenBank/DDBJ databases">
        <title>Massive genome expansion in bonnet fungi (Mycena s.s.) driven by repeated elements and novel gene families across ecological guilds.</title>
        <authorList>
            <consortium name="Lawrence Berkeley National Laboratory"/>
            <person name="Harder C.B."/>
            <person name="Miyauchi S."/>
            <person name="Viragh M."/>
            <person name="Kuo A."/>
            <person name="Thoen E."/>
            <person name="Andreopoulos B."/>
            <person name="Lu D."/>
            <person name="Skrede I."/>
            <person name="Drula E."/>
            <person name="Henrissat B."/>
            <person name="Morin E."/>
            <person name="Kohler A."/>
            <person name="Barry K."/>
            <person name="LaButti K."/>
            <person name="Morin E."/>
            <person name="Salamov A."/>
            <person name="Lipzen A."/>
            <person name="Mereny Z."/>
            <person name="Hegedus B."/>
            <person name="Baldrian P."/>
            <person name="Stursova M."/>
            <person name="Weitz H."/>
            <person name="Taylor A."/>
            <person name="Grigoriev I.V."/>
            <person name="Nagy L.G."/>
            <person name="Martin F."/>
            <person name="Kauserud H."/>
        </authorList>
    </citation>
    <scope>NUCLEOTIDE SEQUENCE</scope>
    <source>
        <strain evidence="5">CBHHK067</strain>
    </source>
</reference>
<comment type="caution">
    <text evidence="5">The sequence shown here is derived from an EMBL/GenBank/DDBJ whole genome shotgun (WGS) entry which is preliminary data.</text>
</comment>
<gene>
    <name evidence="5" type="ORF">B0H17DRAFT_1140151</name>
</gene>
<evidence type="ECO:0000256" key="1">
    <source>
        <dbReference type="ARBA" id="ARBA00022664"/>
    </source>
</evidence>
<dbReference type="SUPFAM" id="SSF57756">
    <property type="entry name" value="Retrovirus zinc finger-like domains"/>
    <property type="match status" value="1"/>
</dbReference>
<keyword evidence="1" id="KW-0507">mRNA processing</keyword>
<feature type="compositionally biased region" description="Basic and acidic residues" evidence="3">
    <location>
        <begin position="277"/>
        <end position="291"/>
    </location>
</feature>
<feature type="region of interest" description="Disordered" evidence="3">
    <location>
        <begin position="1"/>
        <end position="53"/>
    </location>
</feature>
<dbReference type="PROSITE" id="PS50158">
    <property type="entry name" value="ZF_CCHC"/>
    <property type="match status" value="1"/>
</dbReference>
<dbReference type="InterPro" id="IPR036875">
    <property type="entry name" value="Znf_CCHC_sf"/>
</dbReference>
<keyword evidence="2" id="KW-0863">Zinc-finger</keyword>
<keyword evidence="2" id="KW-0479">Metal-binding</keyword>
<dbReference type="SMART" id="SM00343">
    <property type="entry name" value="ZnF_C2HC"/>
    <property type="match status" value="1"/>
</dbReference>
<feature type="domain" description="CCHC-type" evidence="4">
    <location>
        <begin position="299"/>
        <end position="312"/>
    </location>
</feature>
<name>A0AAD7D404_MYCRO</name>
<proteinExistence type="predicted"/>
<accession>A0AAD7D404</accession>
<sequence length="398" mass="43572">MAPGNPGISGHTSPHIQGPLGTPIPAGSPQDGHRAHGTEQKPGGKTGEEGISDDEADELTPFLMVVPSNEKPIPGDAVNVSPQPIVPSNTSIKLLFDDTVAEKNSLRANDNSIPEAIYSLAKNGISPPLTLFLPASVERIRSSNVKTVKHGTGETTKVTVIDVSEFPDEETLDQANFLTCYNTFLTFMEGSAGRNIFRGFATHYDRILSDPDIRTWFPAYRVFDKKIRAQFFTKPYIIDVQDAQYRDALQAAKNLLLMLNSVNSTQPMDASSGTLRIGKERSERSKPYDRDDEQHSVLCFRCGRMGHSAPQCSASDPSRHGRNFVIFATREGLFRIHDQRPVSMHSMSALFAATRTTERSTVLATRLQSLTRLTPGAKADACCLTCVKRMSFTGAIST</sequence>
<evidence type="ECO:0000259" key="4">
    <source>
        <dbReference type="PROSITE" id="PS50158"/>
    </source>
</evidence>
<keyword evidence="2" id="KW-0862">Zinc</keyword>
<dbReference type="InterPro" id="IPR001878">
    <property type="entry name" value="Znf_CCHC"/>
</dbReference>
<evidence type="ECO:0000313" key="6">
    <source>
        <dbReference type="Proteomes" id="UP001221757"/>
    </source>
</evidence>
<feature type="region of interest" description="Disordered" evidence="3">
    <location>
        <begin position="269"/>
        <end position="291"/>
    </location>
</feature>
<dbReference type="GO" id="GO:0003676">
    <property type="term" value="F:nucleic acid binding"/>
    <property type="evidence" value="ECO:0007669"/>
    <property type="project" value="InterPro"/>
</dbReference>
<dbReference type="GO" id="GO:0008270">
    <property type="term" value="F:zinc ion binding"/>
    <property type="evidence" value="ECO:0007669"/>
    <property type="project" value="UniProtKB-KW"/>
</dbReference>
<protein>
    <recommendedName>
        <fullName evidence="4">CCHC-type domain-containing protein</fullName>
    </recommendedName>
</protein>
<evidence type="ECO:0000313" key="5">
    <source>
        <dbReference type="EMBL" id="KAJ7675525.1"/>
    </source>
</evidence>
<dbReference type="GO" id="GO:0006397">
    <property type="term" value="P:mRNA processing"/>
    <property type="evidence" value="ECO:0007669"/>
    <property type="project" value="UniProtKB-KW"/>
</dbReference>